<evidence type="ECO:0000259" key="6">
    <source>
        <dbReference type="PROSITE" id="PS50192"/>
    </source>
</evidence>
<dbReference type="Gene3D" id="1.20.5.110">
    <property type="match status" value="2"/>
</dbReference>
<dbReference type="GO" id="GO:0005886">
    <property type="term" value="C:plasma membrane"/>
    <property type="evidence" value="ECO:0007669"/>
    <property type="project" value="TreeGrafter"/>
</dbReference>
<dbReference type="GO" id="GO:0005484">
    <property type="term" value="F:SNAP receptor activity"/>
    <property type="evidence" value="ECO:0007669"/>
    <property type="project" value="TreeGrafter"/>
</dbReference>
<sequence>MHAKNDDDDLDDKEFLNHPRQGRSGYMLGNQSTESEQNEWEDRRKQLLEERRRIEERTLQSTNNSLGLLHESEQVGILTAEELVKQREQLENIEENLDVINSTMRTSQKHINSLKSLFGGIKNYFSKGGQTEPTVRVSVDVPEKRHTSALSSTIETLKSDTKLSEATHPAMRIRNLPYDDPDSLKNELFSPEKTPSPPAMKLTNNVEEKLDKNLEFMSMGLGRLKNLAIGLNEEIEQQNEMIDLIHNKADKADETLEYQNRQIKRILKKLSLIAHPWIPPPDSSIFFFSFFIPPSSGILFFMPLVNEALYLSFHYSVFS</sequence>
<protein>
    <recommendedName>
        <fullName evidence="6">t-SNARE coiled-coil homology domain-containing protein</fullName>
    </recommendedName>
</protein>
<evidence type="ECO:0000313" key="8">
    <source>
        <dbReference type="Proteomes" id="UP001497382"/>
    </source>
</evidence>
<gene>
    <name evidence="7" type="ORF">LARSCL_LOCUS19260</name>
</gene>
<name>A0AAV2BGN5_9ARAC</name>
<accession>A0AAV2BGN5</accession>
<keyword evidence="4" id="KW-0175">Coiled coil</keyword>
<feature type="region of interest" description="Disordered" evidence="5">
    <location>
        <begin position="1"/>
        <end position="43"/>
    </location>
</feature>
<dbReference type="AlphaFoldDB" id="A0AAV2BGN5"/>
<dbReference type="Proteomes" id="UP001497382">
    <property type="component" value="Unassembled WGS sequence"/>
</dbReference>
<evidence type="ECO:0000313" key="7">
    <source>
        <dbReference type="EMBL" id="CAL1295403.1"/>
    </source>
</evidence>
<feature type="non-terminal residue" evidence="7">
    <location>
        <position position="319"/>
    </location>
</feature>
<dbReference type="GO" id="GO:0015031">
    <property type="term" value="P:protein transport"/>
    <property type="evidence" value="ECO:0007669"/>
    <property type="project" value="UniProtKB-KW"/>
</dbReference>
<evidence type="ECO:0000256" key="5">
    <source>
        <dbReference type="SAM" id="MobiDB-lite"/>
    </source>
</evidence>
<dbReference type="GO" id="GO:0016082">
    <property type="term" value="P:synaptic vesicle priming"/>
    <property type="evidence" value="ECO:0007669"/>
    <property type="project" value="TreeGrafter"/>
</dbReference>
<dbReference type="InterPro" id="IPR000727">
    <property type="entry name" value="T_SNARE_dom"/>
</dbReference>
<comment type="caution">
    <text evidence="7">The sequence shown here is derived from an EMBL/GenBank/DDBJ whole genome shotgun (WGS) entry which is preliminary data.</text>
</comment>
<dbReference type="PROSITE" id="PS50192">
    <property type="entry name" value="T_SNARE"/>
    <property type="match status" value="2"/>
</dbReference>
<feature type="domain" description="T-SNARE coiled-coil homology" evidence="6">
    <location>
        <begin position="52"/>
        <end position="114"/>
    </location>
</feature>
<dbReference type="FunFam" id="1.20.5.110:FF:000041">
    <property type="entry name" value="Synaptosomal-associated protein 29"/>
    <property type="match status" value="1"/>
</dbReference>
<organism evidence="7 8">
    <name type="scientific">Larinioides sclopetarius</name>
    <dbReference type="NCBI Taxonomy" id="280406"/>
    <lineage>
        <taxon>Eukaryota</taxon>
        <taxon>Metazoa</taxon>
        <taxon>Ecdysozoa</taxon>
        <taxon>Arthropoda</taxon>
        <taxon>Chelicerata</taxon>
        <taxon>Arachnida</taxon>
        <taxon>Araneae</taxon>
        <taxon>Araneomorphae</taxon>
        <taxon>Entelegynae</taxon>
        <taxon>Araneoidea</taxon>
        <taxon>Araneidae</taxon>
        <taxon>Larinioides</taxon>
    </lineage>
</organism>
<feature type="domain" description="T-SNARE coiled-coil homology" evidence="6">
    <location>
        <begin position="204"/>
        <end position="266"/>
    </location>
</feature>
<evidence type="ECO:0000256" key="2">
    <source>
        <dbReference type="ARBA" id="ARBA00022448"/>
    </source>
</evidence>
<dbReference type="SMART" id="SM00397">
    <property type="entry name" value="t_SNARE"/>
    <property type="match status" value="2"/>
</dbReference>
<keyword evidence="3" id="KW-0653">Protein transport</keyword>
<dbReference type="GO" id="GO:0031201">
    <property type="term" value="C:SNARE complex"/>
    <property type="evidence" value="ECO:0007669"/>
    <property type="project" value="TreeGrafter"/>
</dbReference>
<evidence type="ECO:0000256" key="3">
    <source>
        <dbReference type="ARBA" id="ARBA00022927"/>
    </source>
</evidence>
<dbReference type="GO" id="GO:0019905">
    <property type="term" value="F:syntaxin binding"/>
    <property type="evidence" value="ECO:0007669"/>
    <property type="project" value="TreeGrafter"/>
</dbReference>
<dbReference type="EMBL" id="CAXIEN010000370">
    <property type="protein sequence ID" value="CAL1295403.1"/>
    <property type="molecule type" value="Genomic_DNA"/>
</dbReference>
<evidence type="ECO:0000256" key="4">
    <source>
        <dbReference type="ARBA" id="ARBA00023054"/>
    </source>
</evidence>
<dbReference type="GO" id="GO:0031629">
    <property type="term" value="P:synaptic vesicle fusion to presynaptic active zone membrane"/>
    <property type="evidence" value="ECO:0007669"/>
    <property type="project" value="TreeGrafter"/>
</dbReference>
<feature type="compositionally biased region" description="Acidic residues" evidence="5">
    <location>
        <begin position="1"/>
        <end position="12"/>
    </location>
</feature>
<reference evidence="7 8" key="1">
    <citation type="submission" date="2024-04" db="EMBL/GenBank/DDBJ databases">
        <authorList>
            <person name="Rising A."/>
            <person name="Reimegard J."/>
            <person name="Sonavane S."/>
            <person name="Akerstrom W."/>
            <person name="Nylinder S."/>
            <person name="Hedman E."/>
            <person name="Kallberg Y."/>
        </authorList>
    </citation>
    <scope>NUCLEOTIDE SEQUENCE [LARGE SCALE GENOMIC DNA]</scope>
</reference>
<evidence type="ECO:0000256" key="1">
    <source>
        <dbReference type="ARBA" id="ARBA00009480"/>
    </source>
</evidence>
<dbReference type="PANTHER" id="PTHR19305:SF9">
    <property type="entry name" value="SYNAPTOSOMAL-ASSOCIATED PROTEIN 29"/>
    <property type="match status" value="1"/>
</dbReference>
<keyword evidence="2" id="KW-0813">Transport</keyword>
<proteinExistence type="inferred from homology"/>
<dbReference type="PANTHER" id="PTHR19305">
    <property type="entry name" value="SYNAPTOSOMAL ASSOCIATED PROTEIN"/>
    <property type="match status" value="1"/>
</dbReference>
<keyword evidence="8" id="KW-1185">Reference proteome</keyword>
<dbReference type="CDD" id="cd15856">
    <property type="entry name" value="SNARE_SNAP29C"/>
    <property type="match status" value="1"/>
</dbReference>
<dbReference type="GO" id="GO:0098793">
    <property type="term" value="C:presynapse"/>
    <property type="evidence" value="ECO:0007669"/>
    <property type="project" value="GOC"/>
</dbReference>
<comment type="similarity">
    <text evidence="1">Belongs to the SNAP-25 family.</text>
</comment>
<dbReference type="CDD" id="cd15887">
    <property type="entry name" value="SNARE_SNAP29N"/>
    <property type="match status" value="1"/>
</dbReference>
<dbReference type="SUPFAM" id="SSF58038">
    <property type="entry name" value="SNARE fusion complex"/>
    <property type="match status" value="2"/>
</dbReference>